<evidence type="ECO:0000313" key="1">
    <source>
        <dbReference type="EMBL" id="MFE9604084.1"/>
    </source>
</evidence>
<dbReference type="RefSeq" id="WP_388113070.1">
    <property type="nucleotide sequence ID" value="NZ_JBIAHM010000015.1"/>
</dbReference>
<dbReference type="Gene3D" id="3.40.50.150">
    <property type="entry name" value="Vaccinia Virus protein VP39"/>
    <property type="match status" value="1"/>
</dbReference>
<accession>A0ABW6MD75</accession>
<evidence type="ECO:0000313" key="2">
    <source>
        <dbReference type="Proteomes" id="UP001601303"/>
    </source>
</evidence>
<keyword evidence="2" id="KW-1185">Reference proteome</keyword>
<sequence>MTRGPVAVLTCDPGLVRGFWLYECVPLVLDTQARRCPFVAGIADALGGTVTVTAVPIPSDCTDGFNEAYFGRPERFLDPVAVQACSAWSFVAEETRARYVGRIKAALADGSWGARHGALRDAEAYEGSLVLIRSVR</sequence>
<dbReference type="InterPro" id="IPR029063">
    <property type="entry name" value="SAM-dependent_MTases_sf"/>
</dbReference>
<dbReference type="EMBL" id="JBIAHM010000015">
    <property type="protein sequence ID" value="MFE9604084.1"/>
    <property type="molecule type" value="Genomic_DNA"/>
</dbReference>
<protein>
    <submittedName>
        <fullName evidence="1">Uncharacterized protein</fullName>
    </submittedName>
</protein>
<proteinExistence type="predicted"/>
<organism evidence="1 2">
    <name type="scientific">Streptomyces hokutonensis</name>
    <dbReference type="NCBI Taxonomy" id="1306990"/>
    <lineage>
        <taxon>Bacteria</taxon>
        <taxon>Bacillati</taxon>
        <taxon>Actinomycetota</taxon>
        <taxon>Actinomycetes</taxon>
        <taxon>Kitasatosporales</taxon>
        <taxon>Streptomycetaceae</taxon>
        <taxon>Streptomyces</taxon>
    </lineage>
</organism>
<reference evidence="1 2" key="1">
    <citation type="submission" date="2024-10" db="EMBL/GenBank/DDBJ databases">
        <title>The Natural Products Discovery Center: Release of the First 8490 Sequenced Strains for Exploring Actinobacteria Biosynthetic Diversity.</title>
        <authorList>
            <person name="Kalkreuter E."/>
            <person name="Kautsar S.A."/>
            <person name="Yang D."/>
            <person name="Bader C.D."/>
            <person name="Teijaro C.N."/>
            <person name="Fluegel L."/>
            <person name="Davis C.M."/>
            <person name="Simpson J.R."/>
            <person name="Lauterbach L."/>
            <person name="Steele A.D."/>
            <person name="Gui C."/>
            <person name="Meng S."/>
            <person name="Li G."/>
            <person name="Viehrig K."/>
            <person name="Ye F."/>
            <person name="Su P."/>
            <person name="Kiefer A.F."/>
            <person name="Nichols A."/>
            <person name="Cepeda A.J."/>
            <person name="Yan W."/>
            <person name="Fan B."/>
            <person name="Jiang Y."/>
            <person name="Adhikari A."/>
            <person name="Zheng C.-J."/>
            <person name="Schuster L."/>
            <person name="Cowan T.M."/>
            <person name="Smanski M.J."/>
            <person name="Chevrette M.G."/>
            <person name="De Carvalho L.P.S."/>
            <person name="Shen B."/>
        </authorList>
    </citation>
    <scope>NUCLEOTIDE SEQUENCE [LARGE SCALE GENOMIC DNA]</scope>
    <source>
        <strain evidence="1 2">NPDC006488</strain>
    </source>
</reference>
<gene>
    <name evidence="1" type="ORF">ACFYNQ_36710</name>
</gene>
<comment type="caution">
    <text evidence="1">The sequence shown here is derived from an EMBL/GenBank/DDBJ whole genome shotgun (WGS) entry which is preliminary data.</text>
</comment>
<dbReference type="Proteomes" id="UP001601303">
    <property type="component" value="Unassembled WGS sequence"/>
</dbReference>
<name>A0ABW6MD75_9ACTN</name>